<dbReference type="KEGG" id="aia:AWH56_008865"/>
<proteinExistence type="predicted"/>
<dbReference type="Pfam" id="PF20529">
    <property type="entry name" value="DUF6744"/>
    <property type="match status" value="1"/>
</dbReference>
<protein>
    <submittedName>
        <fullName evidence="1">Uncharacterized protein</fullName>
    </submittedName>
</protein>
<gene>
    <name evidence="2" type="ORF">AWH56_008865</name>
    <name evidence="1" type="ORF">AWH56_22195</name>
</gene>
<name>A0A1S2KY37_9BACI</name>
<evidence type="ECO:0000313" key="3">
    <source>
        <dbReference type="Proteomes" id="UP000180175"/>
    </source>
</evidence>
<dbReference type="OrthoDB" id="1684335at2"/>
<accession>A0A1S2KY37</accession>
<evidence type="ECO:0000313" key="1">
    <source>
        <dbReference type="EMBL" id="OIJ05098.1"/>
    </source>
</evidence>
<dbReference type="Proteomes" id="UP000180175">
    <property type="component" value="Chromosome"/>
</dbReference>
<dbReference type="RefSeq" id="WP_071319107.1">
    <property type="nucleotide sequence ID" value="NZ_CP063356.2"/>
</dbReference>
<sequence length="307" mass="34973">MSVKVDNLSAIENPNGKSNVIGFLCWYSVGEDLYSRDDLRVKILNAGLKEEFLPNQIRPSDAFRRATKAIERTKIDAGNGVLENYLIRNVTSNNEITQRNLVKEVRDTKGQRLDYVPSVAELVFDRKADQFQVRKRPNDGSIADELVEEAERLFQVYLQNHNANTVRSSVLGILKSLSPTPVRPSGGVYFVPAKNEKALRCMVNFLQSLKRGEGFMIPLIDSTENRDMVKEKLADHLRKTLEDCGEILKNPNVQKVQVRSMIDDARRIVKDFKEYREIVTGAVDDMENHIDLIRQQVQLLLEKGAEK</sequence>
<evidence type="ECO:0000313" key="2">
    <source>
        <dbReference type="EMBL" id="QOY37672.1"/>
    </source>
</evidence>
<dbReference type="EMBL" id="LQXD01000194">
    <property type="protein sequence ID" value="OIJ05098.1"/>
    <property type="molecule type" value="Genomic_DNA"/>
</dbReference>
<keyword evidence="3" id="KW-1185">Reference proteome</keyword>
<reference evidence="2" key="4">
    <citation type="submission" date="2020-10" db="EMBL/GenBank/DDBJ databases">
        <authorList>
            <person name="Bassil N.M."/>
            <person name="Lloyd J.R."/>
        </authorList>
    </citation>
    <scope>NUCLEOTIDE SEQUENCE</scope>
    <source>
        <strain evidence="2">NB2006</strain>
    </source>
</reference>
<reference evidence="1 3" key="1">
    <citation type="submission" date="2016-10" db="EMBL/GenBank/DDBJ databases">
        <title>Draft genome sequences of four alkaliphilic bacteria belonging to the Anaerobacillus genus.</title>
        <authorList>
            <person name="Bassil N.M."/>
            <person name="Lloyd J.R."/>
        </authorList>
    </citation>
    <scope>NUCLEOTIDE SEQUENCE [LARGE SCALE GENOMIC DNA]</scope>
    <source>
        <strain evidence="1 3">NB2006</strain>
    </source>
</reference>
<reference evidence="2 3" key="2">
    <citation type="journal article" date="2017" name="Genome Announc.">
        <title>Draft Genome Sequences of Four Alkaliphilic Bacteria Belonging to the Anaerobacillus Genus.</title>
        <authorList>
            <person name="Bassil N.M."/>
            <person name="Lloyd J.R."/>
        </authorList>
    </citation>
    <scope>NUCLEOTIDE SEQUENCE [LARGE SCALE GENOMIC DNA]</scope>
    <source>
        <strain evidence="2 3">NB2006</strain>
    </source>
</reference>
<dbReference type="AlphaFoldDB" id="A0A1S2KY37"/>
<reference evidence="2 3" key="3">
    <citation type="journal article" date="2019" name="Int. J. Syst. Evol. Microbiol.">
        <title>Anaerobacillus isosaccharinicus sp. nov., an alkaliphilic bacterium which degrades isosaccharinic acid.</title>
        <authorList>
            <person name="Bassil N.M."/>
            <person name="Lloyd J.R."/>
        </authorList>
    </citation>
    <scope>NUCLEOTIDE SEQUENCE [LARGE SCALE GENOMIC DNA]</scope>
    <source>
        <strain evidence="2 3">NB2006</strain>
    </source>
</reference>
<dbReference type="EMBL" id="CP063356">
    <property type="protein sequence ID" value="QOY37672.1"/>
    <property type="molecule type" value="Genomic_DNA"/>
</dbReference>
<dbReference type="InterPro" id="IPR046632">
    <property type="entry name" value="DUF6744"/>
</dbReference>
<organism evidence="1 3">
    <name type="scientific">Anaerobacillus isosaccharinicus</name>
    <dbReference type="NCBI Taxonomy" id="1532552"/>
    <lineage>
        <taxon>Bacteria</taxon>
        <taxon>Bacillati</taxon>
        <taxon>Bacillota</taxon>
        <taxon>Bacilli</taxon>
        <taxon>Bacillales</taxon>
        <taxon>Bacillaceae</taxon>
        <taxon>Anaerobacillus</taxon>
    </lineage>
</organism>